<evidence type="ECO:0000313" key="2">
    <source>
        <dbReference type="Proteomes" id="UP000218785"/>
    </source>
</evidence>
<dbReference type="Proteomes" id="UP000218785">
    <property type="component" value="Chromosome"/>
</dbReference>
<reference evidence="1 2" key="1">
    <citation type="submission" date="2017-06" db="EMBL/GenBank/DDBJ databases">
        <title>Genome sequencing of cyanobaciteial culture collection at National Institute for Environmental Studies (NIES).</title>
        <authorList>
            <person name="Hirose Y."/>
            <person name="Shimura Y."/>
            <person name="Fujisawa T."/>
            <person name="Nakamura Y."/>
            <person name="Kawachi M."/>
        </authorList>
    </citation>
    <scope>NUCLEOTIDE SEQUENCE [LARGE SCALE GENOMIC DNA]</scope>
    <source>
        <strain evidence="1 2">NIES-37</strain>
    </source>
</reference>
<organism evidence="1 2">
    <name type="scientific">Tolypothrix tenuis PCC 7101</name>
    <dbReference type="NCBI Taxonomy" id="231146"/>
    <lineage>
        <taxon>Bacteria</taxon>
        <taxon>Bacillati</taxon>
        <taxon>Cyanobacteriota</taxon>
        <taxon>Cyanophyceae</taxon>
        <taxon>Nostocales</taxon>
        <taxon>Tolypothrichaceae</taxon>
        <taxon>Tolypothrix</taxon>
    </lineage>
</organism>
<gene>
    <name evidence="1" type="ORF">NIES37_52860</name>
</gene>
<proteinExistence type="predicted"/>
<name>A0A1Z4N6F6_9CYAN</name>
<accession>A0A1Z4N6F6</accession>
<evidence type="ECO:0000313" key="1">
    <source>
        <dbReference type="EMBL" id="BAZ01287.1"/>
    </source>
</evidence>
<dbReference type="KEGG" id="ttq:NIES37_52860"/>
<keyword evidence="2" id="KW-1185">Reference proteome</keyword>
<dbReference type="EMBL" id="AP018248">
    <property type="protein sequence ID" value="BAZ01287.1"/>
    <property type="molecule type" value="Genomic_DNA"/>
</dbReference>
<protein>
    <submittedName>
        <fullName evidence="1">Uncharacterized protein</fullName>
    </submittedName>
</protein>
<sequence length="98" mass="11080">MILIPQVGTTAQEDCDTKAAIAISSRDRAIEMRDIAFQNHCYGWVVQIKVRKGATGFSYLCLYCFYLHHRAIAPVGATAQRYSQRLILKVCRHGTQSF</sequence>
<dbReference type="RefSeq" id="WP_096580774.1">
    <property type="nucleotide sequence ID" value="NZ_CAWNJS010000001.1"/>
</dbReference>
<dbReference type="AlphaFoldDB" id="A0A1Z4N6F6"/>